<comment type="caution">
    <text evidence="2">The sequence shown here is derived from an EMBL/GenBank/DDBJ whole genome shotgun (WGS) entry which is preliminary data.</text>
</comment>
<sequence length="132" mass="15367">MRENETGARNFAKSLRRRMTEAETILWSRLRTWRDGGCIFRRQHPIGPYIADFACMKAKLVIELDGEQHSDDAHRPHDLRRDAFLQKHGWRVIRIPNERVYTKLGEVLDMIGELTVPPPSRGSRRDPPPPLS</sequence>
<dbReference type="InterPro" id="IPR011335">
    <property type="entry name" value="Restrct_endonuc-II-like"/>
</dbReference>
<dbReference type="Pfam" id="PF04480">
    <property type="entry name" value="DUF559"/>
    <property type="match status" value="1"/>
</dbReference>
<proteinExistence type="predicted"/>
<dbReference type="EMBL" id="BAAADD010000001">
    <property type="protein sequence ID" value="GAA0557309.1"/>
    <property type="molecule type" value="Genomic_DNA"/>
</dbReference>
<evidence type="ECO:0000313" key="3">
    <source>
        <dbReference type="Proteomes" id="UP001499951"/>
    </source>
</evidence>
<dbReference type="InterPro" id="IPR047216">
    <property type="entry name" value="Endonuclease_DUF559_bact"/>
</dbReference>
<reference evidence="2 3" key="1">
    <citation type="journal article" date="2019" name="Int. J. Syst. Evol. Microbiol.">
        <title>The Global Catalogue of Microorganisms (GCM) 10K type strain sequencing project: providing services to taxonomists for standard genome sequencing and annotation.</title>
        <authorList>
            <consortium name="The Broad Institute Genomics Platform"/>
            <consortium name="The Broad Institute Genome Sequencing Center for Infectious Disease"/>
            <person name="Wu L."/>
            <person name="Ma J."/>
        </authorList>
    </citation>
    <scope>NUCLEOTIDE SEQUENCE [LARGE SCALE GENOMIC DNA]</scope>
    <source>
        <strain evidence="2 3">JCM 15089</strain>
    </source>
</reference>
<dbReference type="Gene3D" id="3.40.960.10">
    <property type="entry name" value="VSR Endonuclease"/>
    <property type="match status" value="1"/>
</dbReference>
<accession>A0ABN1E1L3</accession>
<dbReference type="Proteomes" id="UP001499951">
    <property type="component" value="Unassembled WGS sequence"/>
</dbReference>
<organism evidence="2 3">
    <name type="scientific">Rhizomicrobium electricum</name>
    <dbReference type="NCBI Taxonomy" id="480070"/>
    <lineage>
        <taxon>Bacteria</taxon>
        <taxon>Pseudomonadati</taxon>
        <taxon>Pseudomonadota</taxon>
        <taxon>Alphaproteobacteria</taxon>
        <taxon>Micropepsales</taxon>
        <taxon>Micropepsaceae</taxon>
        <taxon>Rhizomicrobium</taxon>
    </lineage>
</organism>
<evidence type="ECO:0000313" key="2">
    <source>
        <dbReference type="EMBL" id="GAA0557309.1"/>
    </source>
</evidence>
<dbReference type="PANTHER" id="PTHR38590:SF1">
    <property type="entry name" value="BLL0828 PROTEIN"/>
    <property type="match status" value="1"/>
</dbReference>
<evidence type="ECO:0000259" key="1">
    <source>
        <dbReference type="Pfam" id="PF04480"/>
    </source>
</evidence>
<dbReference type="InterPro" id="IPR007569">
    <property type="entry name" value="DUF559"/>
</dbReference>
<dbReference type="CDD" id="cd01038">
    <property type="entry name" value="Endonuclease_DUF559"/>
    <property type="match status" value="1"/>
</dbReference>
<dbReference type="RefSeq" id="WP_166930594.1">
    <property type="nucleotide sequence ID" value="NZ_BAAADD010000001.1"/>
</dbReference>
<name>A0ABN1E1L3_9PROT</name>
<gene>
    <name evidence="2" type="ORF">GCM10008942_02220</name>
</gene>
<dbReference type="PANTHER" id="PTHR38590">
    <property type="entry name" value="BLL0828 PROTEIN"/>
    <property type="match status" value="1"/>
</dbReference>
<keyword evidence="3" id="KW-1185">Reference proteome</keyword>
<protein>
    <recommendedName>
        <fullName evidence="1">DUF559 domain-containing protein</fullName>
    </recommendedName>
</protein>
<dbReference type="SUPFAM" id="SSF52980">
    <property type="entry name" value="Restriction endonuclease-like"/>
    <property type="match status" value="1"/>
</dbReference>
<feature type="domain" description="DUF559" evidence="1">
    <location>
        <begin position="9"/>
        <end position="111"/>
    </location>
</feature>